<organism evidence="2 3">
    <name type="scientific">Dimargaris cristalligena</name>
    <dbReference type="NCBI Taxonomy" id="215637"/>
    <lineage>
        <taxon>Eukaryota</taxon>
        <taxon>Fungi</taxon>
        <taxon>Fungi incertae sedis</taxon>
        <taxon>Zoopagomycota</taxon>
        <taxon>Kickxellomycotina</taxon>
        <taxon>Dimargaritomycetes</taxon>
        <taxon>Dimargaritales</taxon>
        <taxon>Dimargaritaceae</taxon>
        <taxon>Dimargaris</taxon>
    </lineage>
</organism>
<name>A0A4Q0A2Q6_9FUNG</name>
<feature type="chain" id="PRO_5020313262" evidence="1">
    <location>
        <begin position="24"/>
        <end position="343"/>
    </location>
</feature>
<keyword evidence="1" id="KW-0732">Signal</keyword>
<evidence type="ECO:0000256" key="1">
    <source>
        <dbReference type="SAM" id="SignalP"/>
    </source>
</evidence>
<evidence type="ECO:0000313" key="2">
    <source>
        <dbReference type="EMBL" id="RKP39811.1"/>
    </source>
</evidence>
<dbReference type="Proteomes" id="UP000268162">
    <property type="component" value="Unassembled WGS sequence"/>
</dbReference>
<dbReference type="AlphaFoldDB" id="A0A4Q0A2Q6"/>
<feature type="signal peptide" evidence="1">
    <location>
        <begin position="1"/>
        <end position="23"/>
    </location>
</feature>
<accession>A0A4Q0A2Q6</accession>
<proteinExistence type="predicted"/>
<protein>
    <submittedName>
        <fullName evidence="2">Uncharacterized protein</fullName>
    </submittedName>
</protein>
<dbReference type="EMBL" id="ML002242">
    <property type="protein sequence ID" value="RKP39811.1"/>
    <property type="molecule type" value="Genomic_DNA"/>
</dbReference>
<keyword evidence="3" id="KW-1185">Reference proteome</keyword>
<evidence type="ECO:0000313" key="3">
    <source>
        <dbReference type="Proteomes" id="UP000268162"/>
    </source>
</evidence>
<gene>
    <name evidence="2" type="ORF">BJ085DRAFT_30974</name>
</gene>
<sequence>MQPRYSPFKSLIVVIAMVSLGQSTVVHNPLNVQRSYSDGATQFHSNAYDNTETLEPDSSISPCLDLRRILPLVKQLCESFRSGYESNMDDGDKELIYESYFRILGSSFRAYLMVESGHSSEIIQYPYQAALPDLAESHPLYACMQEEPELAIDVLKQGASLVSLIGTDAHLAQILQRVQLAQSQSRWSRALTRAKRLMRKSGSQNEEVDLVNDSQMAYVYPDFPADNLVERALWYFSVVLTEVQAVAQAQGNSKARELAMDMQHQWQGGLYGYYASSDDEDIDDDNTSYFPDPMAKHQSTGRTKRLMLAFTKADATYFFGPTLKRWARKRWPLNILSKGAHIA</sequence>
<reference evidence="3" key="1">
    <citation type="journal article" date="2018" name="Nat. Microbiol.">
        <title>Leveraging single-cell genomics to expand the fungal tree of life.</title>
        <authorList>
            <person name="Ahrendt S.R."/>
            <person name="Quandt C.A."/>
            <person name="Ciobanu D."/>
            <person name="Clum A."/>
            <person name="Salamov A."/>
            <person name="Andreopoulos B."/>
            <person name="Cheng J.F."/>
            <person name="Woyke T."/>
            <person name="Pelin A."/>
            <person name="Henrissat B."/>
            <person name="Reynolds N.K."/>
            <person name="Benny G.L."/>
            <person name="Smith M.E."/>
            <person name="James T.Y."/>
            <person name="Grigoriev I.V."/>
        </authorList>
    </citation>
    <scope>NUCLEOTIDE SEQUENCE [LARGE SCALE GENOMIC DNA]</scope>
    <source>
        <strain evidence="3">RSA 468</strain>
    </source>
</reference>